<organism evidence="3 4">
    <name type="scientific">Paxillus involutus ATCC 200175</name>
    <dbReference type="NCBI Taxonomy" id="664439"/>
    <lineage>
        <taxon>Eukaryota</taxon>
        <taxon>Fungi</taxon>
        <taxon>Dikarya</taxon>
        <taxon>Basidiomycota</taxon>
        <taxon>Agaricomycotina</taxon>
        <taxon>Agaricomycetes</taxon>
        <taxon>Agaricomycetidae</taxon>
        <taxon>Boletales</taxon>
        <taxon>Paxilineae</taxon>
        <taxon>Paxillaceae</taxon>
        <taxon>Paxillus</taxon>
    </lineage>
</organism>
<keyword evidence="4" id="KW-1185">Reference proteome</keyword>
<feature type="domain" description="DUF4939" evidence="2">
    <location>
        <begin position="140"/>
        <end position="229"/>
    </location>
</feature>
<evidence type="ECO:0000313" key="4">
    <source>
        <dbReference type="Proteomes" id="UP000053647"/>
    </source>
</evidence>
<dbReference type="HOGENOM" id="CLU_033743_2_0_1"/>
<dbReference type="OrthoDB" id="2691415at2759"/>
<feature type="compositionally biased region" description="Polar residues" evidence="1">
    <location>
        <begin position="335"/>
        <end position="346"/>
    </location>
</feature>
<feature type="compositionally biased region" description="Polar residues" evidence="1">
    <location>
        <begin position="291"/>
        <end position="311"/>
    </location>
</feature>
<dbReference type="EMBL" id="KN819359">
    <property type="protein sequence ID" value="KIJ12762.1"/>
    <property type="molecule type" value="Genomic_DNA"/>
</dbReference>
<gene>
    <name evidence="3" type="ORF">PAXINDRAFT_14330</name>
</gene>
<dbReference type="InterPro" id="IPR032549">
    <property type="entry name" value="DUF4939"/>
</dbReference>
<dbReference type="AlphaFoldDB" id="A0A0C9TZ05"/>
<sequence>MSRTVQTWARAHTVQNIIAPPTDSAQDDALSSLYRDSTSQVRFPPHTPSTPTPSACQPRHGGDEPDPPDHGDGGGDDPDEDPDNNNDGNNDDKDVNIFGNPPDPNDLPANPIMALAEAIHGLARLSHRDPDTDNSSSHMKVWEPDTFNGTEPCKLRAFLVQYELNFQNCLHTFQMDQAKVTFAQSYLKGMALEWFEPDLLQLGDPALCPDWMDDYREFVLELQTNFGPHDPVGDAEHQLDHLSMKDGQHINKIKDKISRIGKPRTLGELRTLSQTIDGRYWERKSKVARQTKISGTQPSMSKGNSNTMSSKPAQSSANPSTPNASSSSSKGNPSLLTRNPNLTYPANSGRMDA</sequence>
<accession>A0A0C9TZ05</accession>
<dbReference type="Pfam" id="PF16297">
    <property type="entry name" value="DUF4939"/>
    <property type="match status" value="1"/>
</dbReference>
<reference evidence="4" key="2">
    <citation type="submission" date="2015-01" db="EMBL/GenBank/DDBJ databases">
        <title>Evolutionary Origins and Diversification of the Mycorrhizal Mutualists.</title>
        <authorList>
            <consortium name="DOE Joint Genome Institute"/>
            <consortium name="Mycorrhizal Genomics Consortium"/>
            <person name="Kohler A."/>
            <person name="Kuo A."/>
            <person name="Nagy L.G."/>
            <person name="Floudas D."/>
            <person name="Copeland A."/>
            <person name="Barry K.W."/>
            <person name="Cichocki N."/>
            <person name="Veneault-Fourrey C."/>
            <person name="LaButti K."/>
            <person name="Lindquist E.A."/>
            <person name="Lipzen A."/>
            <person name="Lundell T."/>
            <person name="Morin E."/>
            <person name="Murat C."/>
            <person name="Riley R."/>
            <person name="Ohm R."/>
            <person name="Sun H."/>
            <person name="Tunlid A."/>
            <person name="Henrissat B."/>
            <person name="Grigoriev I.V."/>
            <person name="Hibbett D.S."/>
            <person name="Martin F."/>
        </authorList>
    </citation>
    <scope>NUCLEOTIDE SEQUENCE [LARGE SCALE GENOMIC DNA]</scope>
    <source>
        <strain evidence="4">ATCC 200175</strain>
    </source>
</reference>
<feature type="compositionally biased region" description="Basic and acidic residues" evidence="1">
    <location>
        <begin position="60"/>
        <end position="73"/>
    </location>
</feature>
<evidence type="ECO:0000256" key="1">
    <source>
        <dbReference type="SAM" id="MobiDB-lite"/>
    </source>
</evidence>
<protein>
    <recommendedName>
        <fullName evidence="2">DUF4939 domain-containing protein</fullName>
    </recommendedName>
</protein>
<reference evidence="3 4" key="1">
    <citation type="submission" date="2014-06" db="EMBL/GenBank/DDBJ databases">
        <authorList>
            <consortium name="DOE Joint Genome Institute"/>
            <person name="Kuo A."/>
            <person name="Kohler A."/>
            <person name="Nagy L.G."/>
            <person name="Floudas D."/>
            <person name="Copeland A."/>
            <person name="Barry K.W."/>
            <person name="Cichocki N."/>
            <person name="Veneault-Fourrey C."/>
            <person name="LaButti K."/>
            <person name="Lindquist E.A."/>
            <person name="Lipzen A."/>
            <person name="Lundell T."/>
            <person name="Morin E."/>
            <person name="Murat C."/>
            <person name="Sun H."/>
            <person name="Tunlid A."/>
            <person name="Henrissat B."/>
            <person name="Grigoriev I.V."/>
            <person name="Hibbett D.S."/>
            <person name="Martin F."/>
            <person name="Nordberg H.P."/>
            <person name="Cantor M.N."/>
            <person name="Hua S.X."/>
        </authorList>
    </citation>
    <scope>NUCLEOTIDE SEQUENCE [LARGE SCALE GENOMIC DNA]</scope>
    <source>
        <strain evidence="3 4">ATCC 200175</strain>
    </source>
</reference>
<feature type="compositionally biased region" description="Low complexity" evidence="1">
    <location>
        <begin position="312"/>
        <end position="334"/>
    </location>
</feature>
<evidence type="ECO:0000259" key="2">
    <source>
        <dbReference type="Pfam" id="PF16297"/>
    </source>
</evidence>
<feature type="region of interest" description="Disordered" evidence="1">
    <location>
        <begin position="13"/>
        <end position="108"/>
    </location>
</feature>
<proteinExistence type="predicted"/>
<evidence type="ECO:0000313" key="3">
    <source>
        <dbReference type="EMBL" id="KIJ12762.1"/>
    </source>
</evidence>
<feature type="compositionally biased region" description="Acidic residues" evidence="1">
    <location>
        <begin position="74"/>
        <end position="84"/>
    </location>
</feature>
<dbReference type="Proteomes" id="UP000053647">
    <property type="component" value="Unassembled WGS sequence"/>
</dbReference>
<name>A0A0C9TZ05_PAXIN</name>
<feature type="region of interest" description="Disordered" evidence="1">
    <location>
        <begin position="283"/>
        <end position="353"/>
    </location>
</feature>